<comment type="similarity">
    <text evidence="2">Belongs to the OmpP1/FadL family.</text>
</comment>
<evidence type="ECO:0000313" key="9">
    <source>
        <dbReference type="Proteomes" id="UP000012019"/>
    </source>
</evidence>
<dbReference type="PANTHER" id="PTHR35093">
    <property type="entry name" value="OUTER MEMBRANE PROTEIN NMB0088-RELATED"/>
    <property type="match status" value="1"/>
</dbReference>
<evidence type="ECO:0000256" key="6">
    <source>
        <dbReference type="ARBA" id="ARBA00023136"/>
    </source>
</evidence>
<keyword evidence="4" id="KW-0812">Transmembrane</keyword>
<dbReference type="GO" id="GO:0009279">
    <property type="term" value="C:cell outer membrane"/>
    <property type="evidence" value="ECO:0007669"/>
    <property type="project" value="UniProtKB-SubCell"/>
</dbReference>
<reference evidence="8 9" key="1">
    <citation type="journal article" date="2013" name="Genome Announc.">
        <title>Draft Genome Sequence of Methylophaga lonarensis MPLT, a Haloalkaliphilic (Non-Methane-Utilizing) Methylotroph.</title>
        <authorList>
            <person name="Shetty S.A."/>
            <person name="Marathe N.P."/>
            <person name="Munot H."/>
            <person name="Antony C.P."/>
            <person name="Dhotre D.P."/>
            <person name="Murrell J.C."/>
            <person name="Shouche Y.S."/>
        </authorList>
    </citation>
    <scope>NUCLEOTIDE SEQUENCE [LARGE SCALE GENOMIC DNA]</scope>
    <source>
        <strain evidence="8 9">MPL</strain>
    </source>
</reference>
<evidence type="ECO:0000256" key="4">
    <source>
        <dbReference type="ARBA" id="ARBA00022692"/>
    </source>
</evidence>
<dbReference type="Gene3D" id="2.40.160.60">
    <property type="entry name" value="Outer membrane protein transport protein (OMPP1/FadL/TodX)"/>
    <property type="match status" value="1"/>
</dbReference>
<dbReference type="Proteomes" id="UP000012019">
    <property type="component" value="Unassembled WGS sequence"/>
</dbReference>
<protein>
    <submittedName>
        <fullName evidence="8">Aromatic hydrocarbon degradation membrane protein</fullName>
    </submittedName>
</protein>
<evidence type="ECO:0000256" key="7">
    <source>
        <dbReference type="ARBA" id="ARBA00023237"/>
    </source>
</evidence>
<dbReference type="PANTHER" id="PTHR35093:SF8">
    <property type="entry name" value="OUTER MEMBRANE PROTEIN NMB0088-RELATED"/>
    <property type="match status" value="1"/>
</dbReference>
<dbReference type="PATRIC" id="fig|1286106.3.peg.2523"/>
<evidence type="ECO:0000256" key="3">
    <source>
        <dbReference type="ARBA" id="ARBA00022452"/>
    </source>
</evidence>
<keyword evidence="9" id="KW-1185">Reference proteome</keyword>
<dbReference type="SUPFAM" id="SSF56935">
    <property type="entry name" value="Porins"/>
    <property type="match status" value="1"/>
</dbReference>
<dbReference type="Pfam" id="PF03349">
    <property type="entry name" value="Toluene_X"/>
    <property type="match status" value="1"/>
</dbReference>
<dbReference type="GO" id="GO:0015483">
    <property type="term" value="F:long-chain fatty acid transporting porin activity"/>
    <property type="evidence" value="ECO:0007669"/>
    <property type="project" value="TreeGrafter"/>
</dbReference>
<organism evidence="8 9">
    <name type="scientific">Methylophaga lonarensis MPL</name>
    <dbReference type="NCBI Taxonomy" id="1286106"/>
    <lineage>
        <taxon>Bacteria</taxon>
        <taxon>Pseudomonadati</taxon>
        <taxon>Pseudomonadota</taxon>
        <taxon>Gammaproteobacteria</taxon>
        <taxon>Thiotrichales</taxon>
        <taxon>Piscirickettsiaceae</taxon>
        <taxon>Methylophaga</taxon>
    </lineage>
</organism>
<keyword evidence="3" id="KW-1134">Transmembrane beta strand</keyword>
<dbReference type="EMBL" id="APHR01000078">
    <property type="protein sequence ID" value="EMR11986.1"/>
    <property type="molecule type" value="Genomic_DNA"/>
</dbReference>
<keyword evidence="5" id="KW-0732">Signal</keyword>
<evidence type="ECO:0000313" key="8">
    <source>
        <dbReference type="EMBL" id="EMR11986.1"/>
    </source>
</evidence>
<evidence type="ECO:0000256" key="2">
    <source>
        <dbReference type="ARBA" id="ARBA00008163"/>
    </source>
</evidence>
<dbReference type="eggNOG" id="COG2067">
    <property type="taxonomic scope" value="Bacteria"/>
</dbReference>
<keyword evidence="6" id="KW-0472">Membrane</keyword>
<comment type="caution">
    <text evidence="8">The sequence shown here is derived from an EMBL/GenBank/DDBJ whole genome shotgun (WGS) entry which is preliminary data.</text>
</comment>
<gene>
    <name evidence="8" type="ORF">MPL1_12628</name>
</gene>
<name>M7NXR5_9GAMM</name>
<sequence length="475" mass="51816">MIQDDAFKGYFNQTNGKLFACSRRGQKVFLSAFDCAQHSEKSAAAQLRDESSRTLIEPHMKKIIACLLGLFATTSHATNGINLIGFGAESTLMAGADVAVARDSSALNTNPAGLAQIDNKHFDVYGSLLRITDLSHKDQFGNDRHASNRYTGLGGMGYAQKLQNTPCTAGLGLFAQGGSGGVFENLNTAFGTRDEYSGLFAVAKVTTGLGCKVNDKWSVGGSFGLVYAQAEQKIFPNTSVPPDFAGISIKGADSLRTSFKLGIQYQATPQLTLAAAYTGKTELPLSGGQLKLNMTGAGLGVVKYRDVKLNGLALPEEIAVGAAYQMNERLLLSLKINWINWSDAMRSNVLIARKPDNAALPDIRNTAAMDWNNQLVYALGMAYRYNDKLTWYAGYNYGKNPIPKNNSNPVVAGIFDHHLTFGGSYQLSSEWLMFAGIEYDFRKKVNYSNSDLPFADNAQLRNEAVWLHVMLSRRW</sequence>
<dbReference type="AlphaFoldDB" id="M7NXR5"/>
<evidence type="ECO:0000256" key="5">
    <source>
        <dbReference type="ARBA" id="ARBA00022729"/>
    </source>
</evidence>
<proteinExistence type="inferred from homology"/>
<evidence type="ECO:0000256" key="1">
    <source>
        <dbReference type="ARBA" id="ARBA00004571"/>
    </source>
</evidence>
<dbReference type="InterPro" id="IPR005017">
    <property type="entry name" value="OMPP1/FadL/TodX"/>
</dbReference>
<dbReference type="STRING" id="1286106.MPL1_12628"/>
<keyword evidence="7" id="KW-0998">Cell outer membrane</keyword>
<comment type="subcellular location">
    <subcellularLocation>
        <location evidence="1">Cell outer membrane</location>
        <topology evidence="1">Multi-pass membrane protein</topology>
    </subcellularLocation>
</comment>
<accession>M7NXR5</accession>